<dbReference type="InterPro" id="IPR038390">
    <property type="entry name" value="Metal_Tscrpt_repr_sf"/>
</dbReference>
<comment type="caution">
    <text evidence="3">The sequence shown here is derived from an EMBL/GenBank/DDBJ whole genome shotgun (WGS) entry which is preliminary data.</text>
</comment>
<name>A0A849IDQ2_9HYPH</name>
<feature type="region of interest" description="Disordered" evidence="2">
    <location>
        <begin position="1"/>
        <end position="28"/>
    </location>
</feature>
<dbReference type="Proteomes" id="UP000564885">
    <property type="component" value="Unassembled WGS sequence"/>
</dbReference>
<dbReference type="GO" id="GO:0045892">
    <property type="term" value="P:negative regulation of DNA-templated transcription"/>
    <property type="evidence" value="ECO:0007669"/>
    <property type="project" value="UniProtKB-ARBA"/>
</dbReference>
<accession>A0A849IDQ2</accession>
<evidence type="ECO:0000313" key="3">
    <source>
        <dbReference type="EMBL" id="NNM74345.1"/>
    </source>
</evidence>
<dbReference type="Pfam" id="PF02583">
    <property type="entry name" value="Trns_repr_metal"/>
    <property type="match status" value="1"/>
</dbReference>
<evidence type="ECO:0000256" key="2">
    <source>
        <dbReference type="SAM" id="MobiDB-lite"/>
    </source>
</evidence>
<evidence type="ECO:0000256" key="1">
    <source>
        <dbReference type="ARBA" id="ARBA00005260"/>
    </source>
</evidence>
<dbReference type="GO" id="GO:0046872">
    <property type="term" value="F:metal ion binding"/>
    <property type="evidence" value="ECO:0007669"/>
    <property type="project" value="InterPro"/>
</dbReference>
<reference evidence="3 4" key="1">
    <citation type="submission" date="2020-04" db="EMBL/GenBank/DDBJ databases">
        <title>Enterovirga sp. isolate from soil.</title>
        <authorList>
            <person name="Chea S."/>
            <person name="Kim D.-U."/>
        </authorList>
    </citation>
    <scope>NUCLEOTIDE SEQUENCE [LARGE SCALE GENOMIC DNA]</scope>
    <source>
        <strain evidence="3 4">DB1703</strain>
    </source>
</reference>
<dbReference type="InterPro" id="IPR003735">
    <property type="entry name" value="Metal_Tscrpt_repr"/>
</dbReference>
<dbReference type="CDD" id="cd10148">
    <property type="entry name" value="CsoR-like_DUF156"/>
    <property type="match status" value="1"/>
</dbReference>
<gene>
    <name evidence="3" type="ORF">HJG44_18465</name>
</gene>
<organism evidence="3 4">
    <name type="scientific">Enterovirga aerilata</name>
    <dbReference type="NCBI Taxonomy" id="2730920"/>
    <lineage>
        <taxon>Bacteria</taxon>
        <taxon>Pseudomonadati</taxon>
        <taxon>Pseudomonadota</taxon>
        <taxon>Alphaproteobacteria</taxon>
        <taxon>Hyphomicrobiales</taxon>
        <taxon>Methylobacteriaceae</taxon>
        <taxon>Enterovirga</taxon>
    </lineage>
</organism>
<evidence type="ECO:0000313" key="4">
    <source>
        <dbReference type="Proteomes" id="UP000564885"/>
    </source>
</evidence>
<comment type="similarity">
    <text evidence="1">Belongs to the FrmR/RcnR family.</text>
</comment>
<dbReference type="EMBL" id="JABEPP010000005">
    <property type="protein sequence ID" value="NNM74345.1"/>
    <property type="molecule type" value="Genomic_DNA"/>
</dbReference>
<dbReference type="Gene3D" id="1.20.58.1000">
    <property type="entry name" value="Metal-sensitive repressor, helix protomer"/>
    <property type="match status" value="1"/>
</dbReference>
<feature type="compositionally biased region" description="Basic and acidic residues" evidence="2">
    <location>
        <begin position="1"/>
        <end position="11"/>
    </location>
</feature>
<dbReference type="PANTHER" id="PTHR33677:SF3">
    <property type="entry name" value="COPPER-SENSING TRANSCRIPTIONAL REPRESSOR RICR"/>
    <property type="match status" value="1"/>
</dbReference>
<dbReference type="GO" id="GO:0003677">
    <property type="term" value="F:DNA binding"/>
    <property type="evidence" value="ECO:0007669"/>
    <property type="project" value="InterPro"/>
</dbReference>
<keyword evidence="4" id="KW-1185">Reference proteome</keyword>
<proteinExistence type="inferred from homology"/>
<dbReference type="AlphaFoldDB" id="A0A849IDQ2"/>
<protein>
    <submittedName>
        <fullName evidence="3">Metal-sensitive transcriptional regulator</fullName>
    </submittedName>
</protein>
<dbReference type="PANTHER" id="PTHR33677">
    <property type="entry name" value="TRANSCRIPTIONAL REPRESSOR FRMR-RELATED"/>
    <property type="match status" value="1"/>
</dbReference>
<sequence>MRALGHYEARRAAARHRTGRTGSLQRRAGPVKYEVSEGRLYLRREPEEKQPILSRLARIEGQVRGLRQMVENDRYCGEELQQATAIMAALREVSLLVLQDHLSAGIDHAATLLKEESGSDEGVKTAVTEITTLLRAVLKQ</sequence>